<dbReference type="RefSeq" id="WP_106267220.1">
    <property type="nucleotide sequence ID" value="NZ_PVTQ01000014.1"/>
</dbReference>
<gene>
    <name evidence="1" type="ORF">CLV74_11453</name>
</gene>
<dbReference type="Proteomes" id="UP000238392">
    <property type="component" value="Unassembled WGS sequence"/>
</dbReference>
<comment type="caution">
    <text evidence="1">The sequence shown here is derived from an EMBL/GenBank/DDBJ whole genome shotgun (WGS) entry which is preliminary data.</text>
</comment>
<sequence>MQAHSVSLRGRGWAWKKIVDVSASASAAEGTGIDLNFDAGQEDTPVTDNFPFIETGIALGGNLLDAEASLSIGQNGGEFVDLNITTEGRAAETIDKIVGIATDFRESDSLWA</sequence>
<proteinExistence type="predicted"/>
<protein>
    <submittedName>
        <fullName evidence="1">Uncharacterized protein</fullName>
    </submittedName>
</protein>
<reference evidence="1 2" key="1">
    <citation type="submission" date="2018-03" db="EMBL/GenBank/DDBJ databases">
        <title>Genomic Encyclopedia of Archaeal and Bacterial Type Strains, Phase II (KMG-II): from individual species to whole genera.</title>
        <authorList>
            <person name="Goeker M."/>
        </authorList>
    </citation>
    <scope>NUCLEOTIDE SEQUENCE [LARGE SCALE GENOMIC DNA]</scope>
    <source>
        <strain evidence="1 2">DSM 100212</strain>
    </source>
</reference>
<evidence type="ECO:0000313" key="2">
    <source>
        <dbReference type="Proteomes" id="UP000238392"/>
    </source>
</evidence>
<accession>A0A2T0WGJ6</accession>
<evidence type="ECO:0000313" key="1">
    <source>
        <dbReference type="EMBL" id="PRY85830.1"/>
    </source>
</evidence>
<dbReference type="EMBL" id="PVTQ01000014">
    <property type="protein sequence ID" value="PRY85830.1"/>
    <property type="molecule type" value="Genomic_DNA"/>
</dbReference>
<organism evidence="1 2">
    <name type="scientific">Donghicola tyrosinivorans</name>
    <dbReference type="NCBI Taxonomy" id="1652492"/>
    <lineage>
        <taxon>Bacteria</taxon>
        <taxon>Pseudomonadati</taxon>
        <taxon>Pseudomonadota</taxon>
        <taxon>Alphaproteobacteria</taxon>
        <taxon>Rhodobacterales</taxon>
        <taxon>Roseobacteraceae</taxon>
        <taxon>Donghicola</taxon>
    </lineage>
</organism>
<keyword evidence="2" id="KW-1185">Reference proteome</keyword>
<dbReference type="AlphaFoldDB" id="A0A2T0WGJ6"/>
<name>A0A2T0WGJ6_9RHOB</name>